<protein>
    <submittedName>
        <fullName evidence="3">Uncharacterized protein LOC125421313</fullName>
    </submittedName>
</protein>
<evidence type="ECO:0000313" key="2">
    <source>
        <dbReference type="Proteomes" id="UP001652623"/>
    </source>
</evidence>
<sequence>MDIELYRAAIDGRQDLCEAMGGGGSNHEQETRGEKNTVLHIAAESGKLQIAEEDDHHPALRFLYYQNTKGNTPLHIVARSWHVEMARILVVRAGRMDNVQQNKKFVSMRNKEENTALHEAVLHNRFVVSSCLLTKIQIWHLFSTAPMSLLFLWLSIEAFTM</sequence>
<keyword evidence="1" id="KW-0040">ANK repeat</keyword>
<evidence type="ECO:0000313" key="3">
    <source>
        <dbReference type="RefSeq" id="XP_048325902.1"/>
    </source>
</evidence>
<dbReference type="InterPro" id="IPR036770">
    <property type="entry name" value="Ankyrin_rpt-contain_sf"/>
</dbReference>
<reference evidence="3" key="1">
    <citation type="submission" date="2025-08" db="UniProtKB">
        <authorList>
            <consortium name="RefSeq"/>
        </authorList>
    </citation>
    <scope>IDENTIFICATION</scope>
    <source>
        <tissue evidence="3">Seedling</tissue>
    </source>
</reference>
<dbReference type="Proteomes" id="UP001652623">
    <property type="component" value="Chromosome 8"/>
</dbReference>
<dbReference type="GeneID" id="125421313"/>
<dbReference type="PANTHER" id="PTHR24121">
    <property type="entry name" value="NO MECHANORECEPTOR POTENTIAL C, ISOFORM D-RELATED"/>
    <property type="match status" value="1"/>
</dbReference>
<evidence type="ECO:0000256" key="1">
    <source>
        <dbReference type="PROSITE-ProRule" id="PRU00023"/>
    </source>
</evidence>
<dbReference type="SUPFAM" id="SSF48403">
    <property type="entry name" value="Ankyrin repeat"/>
    <property type="match status" value="1"/>
</dbReference>
<dbReference type="PROSITE" id="PS50297">
    <property type="entry name" value="ANK_REP_REGION"/>
    <property type="match status" value="1"/>
</dbReference>
<accession>A0ABM3ID61</accession>
<dbReference type="InterPro" id="IPR002110">
    <property type="entry name" value="Ankyrin_rpt"/>
</dbReference>
<proteinExistence type="predicted"/>
<dbReference type="PROSITE" id="PS50088">
    <property type="entry name" value="ANK_REPEAT"/>
    <property type="match status" value="1"/>
</dbReference>
<dbReference type="Gene3D" id="1.25.40.20">
    <property type="entry name" value="Ankyrin repeat-containing domain"/>
    <property type="match status" value="1"/>
</dbReference>
<keyword evidence="2" id="KW-1185">Reference proteome</keyword>
<dbReference type="Pfam" id="PF12796">
    <property type="entry name" value="Ank_2"/>
    <property type="match status" value="1"/>
</dbReference>
<feature type="repeat" description="ANK" evidence="1">
    <location>
        <begin position="69"/>
        <end position="101"/>
    </location>
</feature>
<gene>
    <name evidence="3" type="primary">LOC125421313</name>
</gene>
<dbReference type="PANTHER" id="PTHR24121:SF22">
    <property type="entry name" value="PROTEIN ACCELERATED CELL DEATH 6-LIKE"/>
    <property type="match status" value="1"/>
</dbReference>
<organism evidence="2 3">
    <name type="scientific">Ziziphus jujuba</name>
    <name type="common">Chinese jujube</name>
    <name type="synonym">Ziziphus sativa</name>
    <dbReference type="NCBI Taxonomy" id="326968"/>
    <lineage>
        <taxon>Eukaryota</taxon>
        <taxon>Viridiplantae</taxon>
        <taxon>Streptophyta</taxon>
        <taxon>Embryophyta</taxon>
        <taxon>Tracheophyta</taxon>
        <taxon>Spermatophyta</taxon>
        <taxon>Magnoliopsida</taxon>
        <taxon>eudicotyledons</taxon>
        <taxon>Gunneridae</taxon>
        <taxon>Pentapetalae</taxon>
        <taxon>rosids</taxon>
        <taxon>fabids</taxon>
        <taxon>Rosales</taxon>
        <taxon>Rhamnaceae</taxon>
        <taxon>Paliureae</taxon>
        <taxon>Ziziphus</taxon>
    </lineage>
</organism>
<name>A0ABM3ID61_ZIZJJ</name>
<dbReference type="RefSeq" id="XP_048325902.1">
    <property type="nucleotide sequence ID" value="XM_048469945.1"/>
</dbReference>